<dbReference type="EMBL" id="REFY01000003">
    <property type="protein sequence ID" value="RQG89848.1"/>
    <property type="molecule type" value="Genomic_DNA"/>
</dbReference>
<proteinExistence type="predicted"/>
<gene>
    <name evidence="2" type="ORF">EA462_07475</name>
</gene>
<dbReference type="InterPro" id="IPR055768">
    <property type="entry name" value="DUF7344"/>
</dbReference>
<feature type="domain" description="DUF7344" evidence="1">
    <location>
        <begin position="26"/>
        <end position="102"/>
    </location>
</feature>
<dbReference type="OrthoDB" id="247722at2157"/>
<keyword evidence="3" id="KW-1185">Reference proteome</keyword>
<sequence>MNDRSVSVSELREADLDHSVEELLRLFSDPSVRATIRWLYERPDTTIDELASVIVAEQAADEATIATESEYERERIRLHHVVLPRLDDHDMITYEYDSGTVTETDIHEAIRSFLGVDTDERPS</sequence>
<evidence type="ECO:0000313" key="2">
    <source>
        <dbReference type="EMBL" id="RQG89848.1"/>
    </source>
</evidence>
<protein>
    <recommendedName>
        <fullName evidence="1">DUF7344 domain-containing protein</fullName>
    </recommendedName>
</protein>
<comment type="caution">
    <text evidence="2">The sequence shown here is derived from an EMBL/GenBank/DDBJ whole genome shotgun (WGS) entry which is preliminary data.</text>
</comment>
<evidence type="ECO:0000259" key="1">
    <source>
        <dbReference type="Pfam" id="PF24035"/>
    </source>
</evidence>
<dbReference type="Proteomes" id="UP000273828">
    <property type="component" value="Unassembled WGS sequence"/>
</dbReference>
<evidence type="ECO:0000313" key="3">
    <source>
        <dbReference type="Proteomes" id="UP000273828"/>
    </source>
</evidence>
<organism evidence="2 3">
    <name type="scientific">Natrarchaeobius halalkaliphilus</name>
    <dbReference type="NCBI Taxonomy" id="1679091"/>
    <lineage>
        <taxon>Archaea</taxon>
        <taxon>Methanobacteriati</taxon>
        <taxon>Methanobacteriota</taxon>
        <taxon>Stenosarchaea group</taxon>
        <taxon>Halobacteria</taxon>
        <taxon>Halobacteriales</taxon>
        <taxon>Natrialbaceae</taxon>
        <taxon>Natrarchaeobius</taxon>
    </lineage>
</organism>
<name>A0A3N6LLS5_9EURY</name>
<dbReference type="AlphaFoldDB" id="A0A3N6LLS5"/>
<accession>A0A3N6LLS5</accession>
<dbReference type="Pfam" id="PF24035">
    <property type="entry name" value="DUF7344"/>
    <property type="match status" value="1"/>
</dbReference>
<reference evidence="2 3" key="1">
    <citation type="submission" date="2018-10" db="EMBL/GenBank/DDBJ databases">
        <title>Natrarchaeobius chitinivorans gen. nov., sp. nov., and Natrarchaeobius haloalkaliphilus sp. nov., alkaliphilic, chitin-utilizing haloarchaea from hypersaline alkaline lakes.</title>
        <authorList>
            <person name="Sorokin D.Y."/>
            <person name="Elcheninov A.G."/>
            <person name="Kostrikina N.A."/>
            <person name="Bale N.J."/>
            <person name="Sinninghe Damste J.S."/>
            <person name="Khijniak T.V."/>
            <person name="Kublanov I.V."/>
            <person name="Toshchakov S.V."/>
        </authorList>
    </citation>
    <scope>NUCLEOTIDE SEQUENCE [LARGE SCALE GENOMIC DNA]</scope>
    <source>
        <strain evidence="2 3">AArcht-Sl</strain>
    </source>
</reference>
<dbReference type="RefSeq" id="WP_124177932.1">
    <property type="nucleotide sequence ID" value="NZ_REFY01000003.1"/>
</dbReference>